<protein>
    <submittedName>
        <fullName evidence="1">Uncharacterized protein</fullName>
    </submittedName>
</protein>
<dbReference type="AlphaFoldDB" id="A0A8D4N2T5"/>
<reference evidence="1 2" key="1">
    <citation type="submission" date="2018-09" db="EMBL/GenBank/DDBJ databases">
        <title>Yersinia kristensenii subsp. rochesterensis subsp. nov., Isolated from Human Feces.</title>
        <authorList>
            <person name="Cunningham S.A."/>
            <person name="Jeraldo P."/>
            <person name="Patel R."/>
        </authorList>
    </citation>
    <scope>NUCLEOTIDE SEQUENCE [LARGE SCALE GENOMIC DNA]</scope>
    <source>
        <strain evidence="1 2">ATCC BAA-2637</strain>
    </source>
</reference>
<organism evidence="1 2">
    <name type="scientific">Yersinia rochesterensis</name>
    <dbReference type="NCBI Taxonomy" id="1604335"/>
    <lineage>
        <taxon>Bacteria</taxon>
        <taxon>Pseudomonadati</taxon>
        <taxon>Pseudomonadota</taxon>
        <taxon>Gammaproteobacteria</taxon>
        <taxon>Enterobacterales</taxon>
        <taxon>Yersiniaceae</taxon>
        <taxon>Yersinia</taxon>
    </lineage>
</organism>
<name>A0A8D4N2T5_9GAMM</name>
<accession>A0A8D4N2T5</accession>
<evidence type="ECO:0000313" key="1">
    <source>
        <dbReference type="EMBL" id="AYD44406.1"/>
    </source>
</evidence>
<dbReference type="EMBL" id="CP032482">
    <property type="protein sequence ID" value="AYD44406.1"/>
    <property type="molecule type" value="Genomic_DNA"/>
</dbReference>
<proteinExistence type="predicted"/>
<evidence type="ECO:0000313" key="2">
    <source>
        <dbReference type="Proteomes" id="UP000265864"/>
    </source>
</evidence>
<gene>
    <name evidence="1" type="ORF">DXZ79_12315</name>
</gene>
<dbReference type="Proteomes" id="UP000265864">
    <property type="component" value="Chromosome"/>
</dbReference>
<sequence>MSLIPEAHPMGSINAVQIGSRPICRSIAALLQLELIRASPEDNQGKLIQYRQTTTIFLSDNTDRLYQKN</sequence>